<evidence type="ECO:0000313" key="1">
    <source>
        <dbReference type="EMBL" id="KAJ8671556.1"/>
    </source>
</evidence>
<comment type="caution">
    <text evidence="1">The sequence shown here is derived from an EMBL/GenBank/DDBJ whole genome shotgun (WGS) entry which is preliminary data.</text>
</comment>
<gene>
    <name evidence="1" type="ORF">QAD02_002815</name>
</gene>
<sequence length="646" mass="71273">MARASNPGAEETSHAIIKVQLWLSGAPGGPWPEYVDDPEASLSSRATVADTTPSTDGSEDESTTQSTDSGWRSQHYENRASQVANPEKRLSGPSSFLQHRPREAMLRMPHGNKPQSHHQQEEYLASVSKALLNIRVQYASSEEEDDPVHPPLPNSSLVDLKNHESSSSAYSSGAGEEEEERRERGRGPPNARATGPFSLRHLKRRTRAERAARNASWGWTVEDCIPRATRASTTAINHDPRAPNCSLLRSPVQSTEFKTPVFFVSAPTEENMPVVPEEFMALARQYVANECNDTELLVLDYVTTHRAVRQARERAAAFKKRKEGEQLCLVRALCRAERIHEEREEELVGLGAPRQVPGPRPPSSPGRGKKKTTFPVGQRRRAQKKSLGALKQRLAQYQLGSGVPYHRPEHQEERRPVPVVASTSTQGTPRDEELREQLSQHLVMPSTSGRASIGAELYHGPAASTLNEPEAVSDVDSSFPTEALNKSMSCEDAQRYFAPIFAEDTVAAAGVVSEDPRPSPADSTTPSQPCVYMTQPAIYELSSQQLCETGDQLSDQFRLVEAIAPMHRPNQAIQVDAGRSLDAGRSGMQPCNDDEFLSSLIHTLDDGRPSLRMKITKRPSVSSSGLREPDAETTANNMHLDVHHMY</sequence>
<protein>
    <submittedName>
        <fullName evidence="1">Uncharacterized protein</fullName>
    </submittedName>
</protein>
<dbReference type="EMBL" id="CM056743">
    <property type="protein sequence ID" value="KAJ8671556.1"/>
    <property type="molecule type" value="Genomic_DNA"/>
</dbReference>
<proteinExistence type="predicted"/>
<dbReference type="Proteomes" id="UP001239111">
    <property type="component" value="Chromosome 3"/>
</dbReference>
<accession>A0ACC2NKD2</accession>
<name>A0ACC2NKD2_9HYME</name>
<evidence type="ECO:0000313" key="2">
    <source>
        <dbReference type="Proteomes" id="UP001239111"/>
    </source>
</evidence>
<organism evidence="1 2">
    <name type="scientific">Eretmocerus hayati</name>
    <dbReference type="NCBI Taxonomy" id="131215"/>
    <lineage>
        <taxon>Eukaryota</taxon>
        <taxon>Metazoa</taxon>
        <taxon>Ecdysozoa</taxon>
        <taxon>Arthropoda</taxon>
        <taxon>Hexapoda</taxon>
        <taxon>Insecta</taxon>
        <taxon>Pterygota</taxon>
        <taxon>Neoptera</taxon>
        <taxon>Endopterygota</taxon>
        <taxon>Hymenoptera</taxon>
        <taxon>Apocrita</taxon>
        <taxon>Proctotrupomorpha</taxon>
        <taxon>Chalcidoidea</taxon>
        <taxon>Aphelinidae</taxon>
        <taxon>Aphelininae</taxon>
        <taxon>Eretmocerus</taxon>
    </lineage>
</organism>
<keyword evidence="2" id="KW-1185">Reference proteome</keyword>
<reference evidence="1" key="1">
    <citation type="submission" date="2023-04" db="EMBL/GenBank/DDBJ databases">
        <title>A chromosome-level genome assembly of the parasitoid wasp Eretmocerus hayati.</title>
        <authorList>
            <person name="Zhong Y."/>
            <person name="Liu S."/>
            <person name="Liu Y."/>
        </authorList>
    </citation>
    <scope>NUCLEOTIDE SEQUENCE</scope>
    <source>
        <strain evidence="1">ZJU_SS_LIU_2023</strain>
    </source>
</reference>